<proteinExistence type="predicted"/>
<protein>
    <submittedName>
        <fullName evidence="1">Uncharacterized protein</fullName>
    </submittedName>
</protein>
<dbReference type="Proteomes" id="UP000659388">
    <property type="component" value="Unassembled WGS sequence"/>
</dbReference>
<dbReference type="RefSeq" id="WP_202244714.1">
    <property type="nucleotide sequence ID" value="NZ_JAESIY010000006.1"/>
</dbReference>
<keyword evidence="2" id="KW-1185">Reference proteome</keyword>
<organism evidence="1 2">
    <name type="scientific">Fulvivirga sediminis</name>
    <dbReference type="NCBI Taxonomy" id="2803949"/>
    <lineage>
        <taxon>Bacteria</taxon>
        <taxon>Pseudomonadati</taxon>
        <taxon>Bacteroidota</taxon>
        <taxon>Cytophagia</taxon>
        <taxon>Cytophagales</taxon>
        <taxon>Fulvivirgaceae</taxon>
        <taxon>Fulvivirga</taxon>
    </lineage>
</organism>
<sequence length="523" mass="60162">MWESFRNIALIGTEKKPLEASLLPSSIQEALKDTDQTPEEHLLQAAAYLTYYQEAGALPPYEKVEDKAAIEETLAEAPELPMRVFQAIKNAGAQLSDYLLGDWLDWLISKQWKIAGSESVNLVNLTQIMRLELREKAVKVLGNKGRWMLSHHPKKELFLDFEKSDIWEEGTTAQRKNFWAELHASDPETAIQLLKNTWDAEAIITKKGFLEVMNSNLSRLDQDFLTHIYNNEFAYKAKEKKTEKECRALVAAMLLRIPESDLYKFTAQKLSTYIKTSKKSALLGLISSDNIAISVPDENHPDDFWNDESMLINYGFDHQYDIEWFNDKHQYYLSSFLEVIPLSFWAHQFTKGTAAFVDYILGKDFQMNARKKVHAMHQAALIKNVSLNHDSALAEYLINKLPADQNVSLLSYVSQDAFETYVKEKKLWTSHNILEQTPGRTWSLPFSNYVLKGLFESYGQQYHSMHYHGQALCKYLHIDSGDELRRLNEKAQSVTYYKSWEKNVFTPAKLGLTLKKAIASSNE</sequence>
<gene>
    <name evidence="1" type="ORF">JL102_12290</name>
</gene>
<dbReference type="Pfam" id="PF18944">
    <property type="entry name" value="DUF5691"/>
    <property type="match status" value="1"/>
</dbReference>
<accession>A0A937F8E1</accession>
<name>A0A937F8E1_9BACT</name>
<dbReference type="EMBL" id="JAESIY010000006">
    <property type="protein sequence ID" value="MBL3656917.1"/>
    <property type="molecule type" value="Genomic_DNA"/>
</dbReference>
<reference evidence="1" key="1">
    <citation type="submission" date="2021-01" db="EMBL/GenBank/DDBJ databases">
        <title>Fulvivirga kasyanovii gen. nov., sp nov., a novel member of the phylum Bacteroidetes isolated from seawater in a mussel farm.</title>
        <authorList>
            <person name="Zhao L.-H."/>
            <person name="Wang Z.-J."/>
        </authorList>
    </citation>
    <scope>NUCLEOTIDE SEQUENCE</scope>
    <source>
        <strain evidence="1">2943</strain>
    </source>
</reference>
<dbReference type="AlphaFoldDB" id="A0A937F8E1"/>
<evidence type="ECO:0000313" key="2">
    <source>
        <dbReference type="Proteomes" id="UP000659388"/>
    </source>
</evidence>
<evidence type="ECO:0000313" key="1">
    <source>
        <dbReference type="EMBL" id="MBL3656917.1"/>
    </source>
</evidence>
<comment type="caution">
    <text evidence="1">The sequence shown here is derived from an EMBL/GenBank/DDBJ whole genome shotgun (WGS) entry which is preliminary data.</text>
</comment>
<dbReference type="InterPro" id="IPR043746">
    <property type="entry name" value="DUF5691"/>
</dbReference>